<dbReference type="InterPro" id="IPR007219">
    <property type="entry name" value="XnlR_reg_dom"/>
</dbReference>
<dbReference type="GO" id="GO:0000978">
    <property type="term" value="F:RNA polymerase II cis-regulatory region sequence-specific DNA binding"/>
    <property type="evidence" value="ECO:0007669"/>
    <property type="project" value="TreeGrafter"/>
</dbReference>
<dbReference type="InterPro" id="IPR051127">
    <property type="entry name" value="Fungal_SecMet_Regulators"/>
</dbReference>
<evidence type="ECO:0000256" key="1">
    <source>
        <dbReference type="ARBA" id="ARBA00023015"/>
    </source>
</evidence>
<dbReference type="GO" id="GO:0006351">
    <property type="term" value="P:DNA-templated transcription"/>
    <property type="evidence" value="ECO:0007669"/>
    <property type="project" value="InterPro"/>
</dbReference>
<evidence type="ECO:0000256" key="4">
    <source>
        <dbReference type="SAM" id="MobiDB-lite"/>
    </source>
</evidence>
<dbReference type="GO" id="GO:0000981">
    <property type="term" value="F:DNA-binding transcription factor activity, RNA polymerase II-specific"/>
    <property type="evidence" value="ECO:0007669"/>
    <property type="project" value="TreeGrafter"/>
</dbReference>
<dbReference type="EMBL" id="ML977148">
    <property type="protein sequence ID" value="KAF1988448.1"/>
    <property type="molecule type" value="Genomic_DNA"/>
</dbReference>
<keyword evidence="7" id="KW-1185">Reference proteome</keyword>
<gene>
    <name evidence="6" type="ORF">K402DRAFT_461868</name>
</gene>
<reference evidence="6" key="1">
    <citation type="journal article" date="2020" name="Stud. Mycol.">
        <title>101 Dothideomycetes genomes: a test case for predicting lifestyles and emergence of pathogens.</title>
        <authorList>
            <person name="Haridas S."/>
            <person name="Albert R."/>
            <person name="Binder M."/>
            <person name="Bloem J."/>
            <person name="Labutti K."/>
            <person name="Salamov A."/>
            <person name="Andreopoulos B."/>
            <person name="Baker S."/>
            <person name="Barry K."/>
            <person name="Bills G."/>
            <person name="Bluhm B."/>
            <person name="Cannon C."/>
            <person name="Castanera R."/>
            <person name="Culley D."/>
            <person name="Daum C."/>
            <person name="Ezra D."/>
            <person name="Gonzalez J."/>
            <person name="Henrissat B."/>
            <person name="Kuo A."/>
            <person name="Liang C."/>
            <person name="Lipzen A."/>
            <person name="Lutzoni F."/>
            <person name="Magnuson J."/>
            <person name="Mondo S."/>
            <person name="Nolan M."/>
            <person name="Ohm R."/>
            <person name="Pangilinan J."/>
            <person name="Park H.-J."/>
            <person name="Ramirez L."/>
            <person name="Alfaro M."/>
            <person name="Sun H."/>
            <person name="Tritt A."/>
            <person name="Yoshinaga Y."/>
            <person name="Zwiers L.-H."/>
            <person name="Turgeon B."/>
            <person name="Goodwin S."/>
            <person name="Spatafora J."/>
            <person name="Crous P."/>
            <person name="Grigoriev I."/>
        </authorList>
    </citation>
    <scope>NUCLEOTIDE SEQUENCE</scope>
    <source>
        <strain evidence="6">CBS 113979</strain>
    </source>
</reference>
<evidence type="ECO:0000313" key="6">
    <source>
        <dbReference type="EMBL" id="KAF1988448.1"/>
    </source>
</evidence>
<sequence length="669" mass="75653">MGIFHARIAIGQECIFRGDQSEFSDHPGYSIQYVRELERRLRKAKAAPQEQGRVVPRMLKDSLHADLLSHPTTDEPHQRIGLQNGNTSNRLLGKDSFATLPEDVERPLEASSNEFSDVNQKTWKFEFHGHTSLLGFLGRLLDIRASNRQGEEPEGQIVEEFQNDRLSPPEETPTGLPDPVELYYPHHAILFIDTYFKSLHYIYPVIDQYVFMERSQALWTGQNDKFGRPVHQGFKSLYFAVLSLGALTRTWTEGSINGMDRYGWSDMLFEKSEALMGRPGSLSNLEAVQTLILLAQICQQQLNPNLAYTYLGQAVRTVFSAGMNRLTHFRSGFPQDSPGLVVSRTWWALYSLETECSVMLGRPDILGSDSCHNRPPPPLTGDTEAIIVPAMLGLSKILRRISKEMYWEHAGLGVKVEKAGALELELDAWAAQLPAKIRPTVQGDTLPALGGLTLNNHYWPELQKLMLRLRYLHAKTILFYLFFLHTQQKRRPHAEALSIYARKCTQSAVELIEGIHAAYCLHHFFRTWWNNTTYIAFGLSILLSLFAREPIKARPLSENLAHIEKALELLEVMNECSVARNIGNLARELVDTLLTARTDDQGSVESLSQLDMSMGINVEPPNQWDTPMGFDVGEGGMNVDFNSFNFFETFPLAFETTDGPEQNGNPWGQ</sequence>
<feature type="domain" description="Xylanolytic transcriptional activator regulatory" evidence="5">
    <location>
        <begin position="307"/>
        <end position="382"/>
    </location>
</feature>
<dbReference type="GO" id="GO:0005634">
    <property type="term" value="C:nucleus"/>
    <property type="evidence" value="ECO:0007669"/>
    <property type="project" value="TreeGrafter"/>
</dbReference>
<keyword evidence="1" id="KW-0805">Transcription regulation</keyword>
<organism evidence="6 7">
    <name type="scientific">Aulographum hederae CBS 113979</name>
    <dbReference type="NCBI Taxonomy" id="1176131"/>
    <lineage>
        <taxon>Eukaryota</taxon>
        <taxon>Fungi</taxon>
        <taxon>Dikarya</taxon>
        <taxon>Ascomycota</taxon>
        <taxon>Pezizomycotina</taxon>
        <taxon>Dothideomycetes</taxon>
        <taxon>Pleosporomycetidae</taxon>
        <taxon>Aulographales</taxon>
        <taxon>Aulographaceae</taxon>
    </lineage>
</organism>
<dbReference type="SMART" id="SM00906">
    <property type="entry name" value="Fungal_trans"/>
    <property type="match status" value="1"/>
</dbReference>
<dbReference type="PANTHER" id="PTHR47424:SF15">
    <property type="entry name" value="ZN(II)2CYS6 TRANSCRIPTION FACTOR (EUROFUNG)"/>
    <property type="match status" value="1"/>
</dbReference>
<name>A0A6G1H663_9PEZI</name>
<accession>A0A6G1H663</accession>
<evidence type="ECO:0000259" key="5">
    <source>
        <dbReference type="SMART" id="SM00906"/>
    </source>
</evidence>
<protein>
    <recommendedName>
        <fullName evidence="5">Xylanolytic transcriptional activator regulatory domain-containing protein</fullName>
    </recommendedName>
</protein>
<dbReference type="CDD" id="cd12148">
    <property type="entry name" value="fungal_TF_MHR"/>
    <property type="match status" value="1"/>
</dbReference>
<evidence type="ECO:0000256" key="2">
    <source>
        <dbReference type="ARBA" id="ARBA00023163"/>
    </source>
</evidence>
<proteinExistence type="predicted"/>
<evidence type="ECO:0000313" key="7">
    <source>
        <dbReference type="Proteomes" id="UP000800041"/>
    </source>
</evidence>
<dbReference type="Proteomes" id="UP000800041">
    <property type="component" value="Unassembled WGS sequence"/>
</dbReference>
<feature type="region of interest" description="Disordered" evidence="4">
    <location>
        <begin position="148"/>
        <end position="176"/>
    </location>
</feature>
<evidence type="ECO:0000256" key="3">
    <source>
        <dbReference type="ARBA" id="ARBA00023242"/>
    </source>
</evidence>
<dbReference type="OrthoDB" id="2571985at2759"/>
<keyword evidence="2" id="KW-0804">Transcription</keyword>
<dbReference type="GO" id="GO:0000435">
    <property type="term" value="P:positive regulation of transcription from RNA polymerase II promoter by galactose"/>
    <property type="evidence" value="ECO:0007669"/>
    <property type="project" value="TreeGrafter"/>
</dbReference>
<dbReference type="Pfam" id="PF04082">
    <property type="entry name" value="Fungal_trans"/>
    <property type="match status" value="1"/>
</dbReference>
<keyword evidence="3" id="KW-0539">Nucleus</keyword>
<dbReference type="GO" id="GO:0008270">
    <property type="term" value="F:zinc ion binding"/>
    <property type="evidence" value="ECO:0007669"/>
    <property type="project" value="InterPro"/>
</dbReference>
<dbReference type="AlphaFoldDB" id="A0A6G1H663"/>
<dbReference type="PANTHER" id="PTHR47424">
    <property type="entry name" value="REGULATORY PROTEIN GAL4"/>
    <property type="match status" value="1"/>
</dbReference>